<dbReference type="SUPFAM" id="SSF50249">
    <property type="entry name" value="Nucleic acid-binding proteins"/>
    <property type="match status" value="1"/>
</dbReference>
<dbReference type="InterPro" id="IPR003717">
    <property type="entry name" value="RecO"/>
</dbReference>
<evidence type="ECO:0000256" key="3">
    <source>
        <dbReference type="ARBA" id="ARBA00022763"/>
    </source>
</evidence>
<dbReference type="InterPro" id="IPR012340">
    <property type="entry name" value="NA-bd_OB-fold"/>
</dbReference>
<dbReference type="PANTHER" id="PTHR33991">
    <property type="entry name" value="DNA REPAIR PROTEIN RECO"/>
    <property type="match status" value="1"/>
</dbReference>
<comment type="caution">
    <text evidence="8">The sequence shown here is derived from an EMBL/GenBank/DDBJ whole genome shotgun (WGS) entry which is preliminary data.</text>
</comment>
<dbReference type="Gene3D" id="2.40.50.140">
    <property type="entry name" value="Nucleic acid-binding proteins"/>
    <property type="match status" value="1"/>
</dbReference>
<evidence type="ECO:0000256" key="5">
    <source>
        <dbReference type="ARBA" id="ARBA00023204"/>
    </source>
</evidence>
<keyword evidence="3" id="KW-0227">DNA damage</keyword>
<comment type="similarity">
    <text evidence="1">Belongs to the RecO family.</text>
</comment>
<evidence type="ECO:0000256" key="6">
    <source>
        <dbReference type="ARBA" id="ARBA00033409"/>
    </source>
</evidence>
<evidence type="ECO:0000256" key="2">
    <source>
        <dbReference type="ARBA" id="ARBA00021310"/>
    </source>
</evidence>
<keyword evidence="5" id="KW-0234">DNA repair</keyword>
<dbReference type="GO" id="GO:0043590">
    <property type="term" value="C:bacterial nucleoid"/>
    <property type="evidence" value="ECO:0007669"/>
    <property type="project" value="TreeGrafter"/>
</dbReference>
<accession>A0A645E3D4</accession>
<evidence type="ECO:0000256" key="1">
    <source>
        <dbReference type="ARBA" id="ARBA00007452"/>
    </source>
</evidence>
<organism evidence="8">
    <name type="scientific">bioreactor metagenome</name>
    <dbReference type="NCBI Taxonomy" id="1076179"/>
    <lineage>
        <taxon>unclassified sequences</taxon>
        <taxon>metagenomes</taxon>
        <taxon>ecological metagenomes</taxon>
    </lineage>
</organism>
<keyword evidence="4" id="KW-0233">DNA recombination</keyword>
<dbReference type="AlphaFoldDB" id="A0A645E3D4"/>
<dbReference type="Pfam" id="PF02565">
    <property type="entry name" value="RecO_C"/>
    <property type="match status" value="1"/>
</dbReference>
<proteinExistence type="inferred from homology"/>
<dbReference type="NCBIfam" id="TIGR00613">
    <property type="entry name" value="reco"/>
    <property type="match status" value="1"/>
</dbReference>
<dbReference type="HAMAP" id="MF_00201">
    <property type="entry name" value="RecO"/>
    <property type="match status" value="1"/>
</dbReference>
<evidence type="ECO:0000256" key="4">
    <source>
        <dbReference type="ARBA" id="ARBA00023172"/>
    </source>
</evidence>
<dbReference type="EMBL" id="VSSQ01042448">
    <property type="protein sequence ID" value="MPM96035.1"/>
    <property type="molecule type" value="Genomic_DNA"/>
</dbReference>
<dbReference type="Pfam" id="PF11967">
    <property type="entry name" value="RecO_N"/>
    <property type="match status" value="1"/>
</dbReference>
<evidence type="ECO:0000313" key="8">
    <source>
        <dbReference type="EMBL" id="MPM96035.1"/>
    </source>
</evidence>
<dbReference type="SUPFAM" id="SSF57863">
    <property type="entry name" value="ArfGap/RecO-like zinc finger"/>
    <property type="match status" value="1"/>
</dbReference>
<dbReference type="GO" id="GO:0006302">
    <property type="term" value="P:double-strand break repair"/>
    <property type="evidence" value="ECO:0007669"/>
    <property type="project" value="TreeGrafter"/>
</dbReference>
<gene>
    <name evidence="8" type="primary">recO_36</name>
    <name evidence="8" type="ORF">SDC9_143191</name>
</gene>
<dbReference type="InterPro" id="IPR022572">
    <property type="entry name" value="DNA_rep/recomb_RecO_N"/>
</dbReference>
<dbReference type="InterPro" id="IPR042242">
    <property type="entry name" value="RecO_C"/>
</dbReference>
<feature type="domain" description="DNA replication/recombination mediator RecO N-terminal" evidence="7">
    <location>
        <begin position="2"/>
        <end position="58"/>
    </location>
</feature>
<evidence type="ECO:0000259" key="7">
    <source>
        <dbReference type="Pfam" id="PF11967"/>
    </source>
</evidence>
<sequence length="226" mass="26125">MLTLFTREAGKLRAIAKGVRKMQSRKAGHLEPFTQVTLMLAQGHDLWIVTQAEATELFQPLRENLTLIGYAGYVVELLDRFTYEEGQNWQLYQLLVETLGRLASEPDPFVPIHYYEMRMLDLMGFRPMLFDCASCGKPIQPEDQYFSAERGGVLCPDCGLMVNVVRPISMDALRYLRHFQRSSYSEAKRANPGQDTRDEVEAILNYYLTYLLERNLNSPEFIRQVK</sequence>
<dbReference type="Gene3D" id="1.20.1440.120">
    <property type="entry name" value="Recombination protein O, C-terminal domain"/>
    <property type="match status" value="1"/>
</dbReference>
<dbReference type="GO" id="GO:0006310">
    <property type="term" value="P:DNA recombination"/>
    <property type="evidence" value="ECO:0007669"/>
    <property type="project" value="UniProtKB-KW"/>
</dbReference>
<dbReference type="InterPro" id="IPR037278">
    <property type="entry name" value="ARFGAP/RecO"/>
</dbReference>
<reference evidence="8" key="1">
    <citation type="submission" date="2019-08" db="EMBL/GenBank/DDBJ databases">
        <authorList>
            <person name="Kucharzyk K."/>
            <person name="Murdoch R.W."/>
            <person name="Higgins S."/>
            <person name="Loffler F."/>
        </authorList>
    </citation>
    <scope>NUCLEOTIDE SEQUENCE</scope>
</reference>
<protein>
    <recommendedName>
        <fullName evidence="2">DNA repair protein RecO</fullName>
    </recommendedName>
    <alternativeName>
        <fullName evidence="6">Recombination protein O</fullName>
    </alternativeName>
</protein>
<name>A0A645E3D4_9ZZZZ</name>
<dbReference type="PANTHER" id="PTHR33991:SF1">
    <property type="entry name" value="DNA REPAIR PROTEIN RECO"/>
    <property type="match status" value="1"/>
</dbReference>